<organism evidence="2">
    <name type="scientific">marine metagenome</name>
    <dbReference type="NCBI Taxonomy" id="408172"/>
    <lineage>
        <taxon>unclassified sequences</taxon>
        <taxon>metagenomes</taxon>
        <taxon>ecological metagenomes</taxon>
    </lineage>
</organism>
<evidence type="ECO:0008006" key="3">
    <source>
        <dbReference type="Google" id="ProtNLM"/>
    </source>
</evidence>
<sequence length="232" mass="26612">MKVIGAGFGRTGTLSLKVALELLGFGKCYHMRSVIIRPKHIWAWHNAGRGKPVDWDFIFKNFNSTLDFPSSLFYDELKKRYPGAKVILTVRDTDSWYQSTDRTIFRVPSIVPGWLQRIIPPMGKFIEMTNMLIWDGLFKGRFSDREFAVRVYNDHIQNVRRTVPKEDLLIFDVKDGWGPLCDFLGVGIPENRPFPHLNTGNRMIMVLNVARLIPYAAVTLAGILVGILFLLR</sequence>
<dbReference type="Pfam" id="PF17784">
    <property type="entry name" value="Sulfotransfer_4"/>
    <property type="match status" value="1"/>
</dbReference>
<protein>
    <recommendedName>
        <fullName evidence="3">Sulfotransferase domain-containing protein</fullName>
    </recommendedName>
</protein>
<feature type="transmembrane region" description="Helical" evidence="1">
    <location>
        <begin position="212"/>
        <end position="231"/>
    </location>
</feature>
<dbReference type="SUPFAM" id="SSF52540">
    <property type="entry name" value="P-loop containing nucleoside triphosphate hydrolases"/>
    <property type="match status" value="1"/>
</dbReference>
<dbReference type="Gene3D" id="3.40.50.300">
    <property type="entry name" value="P-loop containing nucleotide triphosphate hydrolases"/>
    <property type="match status" value="1"/>
</dbReference>
<name>A0A382BKB6_9ZZZZ</name>
<dbReference type="EMBL" id="UINC01030219">
    <property type="protein sequence ID" value="SVB14248.1"/>
    <property type="molecule type" value="Genomic_DNA"/>
</dbReference>
<dbReference type="AlphaFoldDB" id="A0A382BKB6"/>
<gene>
    <name evidence="2" type="ORF">METZ01_LOCUS167102</name>
</gene>
<accession>A0A382BKB6</accession>
<dbReference type="PANTHER" id="PTHR36978:SF4">
    <property type="entry name" value="P-LOOP CONTAINING NUCLEOSIDE TRIPHOSPHATE HYDROLASE PROTEIN"/>
    <property type="match status" value="1"/>
</dbReference>
<keyword evidence="1" id="KW-0812">Transmembrane</keyword>
<evidence type="ECO:0000256" key="1">
    <source>
        <dbReference type="SAM" id="Phobius"/>
    </source>
</evidence>
<reference evidence="2" key="1">
    <citation type="submission" date="2018-05" db="EMBL/GenBank/DDBJ databases">
        <authorList>
            <person name="Lanie J.A."/>
            <person name="Ng W.-L."/>
            <person name="Kazmierczak K.M."/>
            <person name="Andrzejewski T.M."/>
            <person name="Davidsen T.M."/>
            <person name="Wayne K.J."/>
            <person name="Tettelin H."/>
            <person name="Glass J.I."/>
            <person name="Rusch D."/>
            <person name="Podicherti R."/>
            <person name="Tsui H.-C.T."/>
            <person name="Winkler M.E."/>
        </authorList>
    </citation>
    <scope>NUCLEOTIDE SEQUENCE</scope>
</reference>
<dbReference type="InterPro" id="IPR027417">
    <property type="entry name" value="P-loop_NTPase"/>
</dbReference>
<evidence type="ECO:0000313" key="2">
    <source>
        <dbReference type="EMBL" id="SVB14248.1"/>
    </source>
</evidence>
<keyword evidence="1" id="KW-0472">Membrane</keyword>
<dbReference type="PANTHER" id="PTHR36978">
    <property type="entry name" value="P-LOOP CONTAINING NUCLEOTIDE TRIPHOSPHATE HYDROLASE"/>
    <property type="match status" value="1"/>
</dbReference>
<dbReference type="InterPro" id="IPR040632">
    <property type="entry name" value="Sulfotransfer_4"/>
</dbReference>
<keyword evidence="1" id="KW-1133">Transmembrane helix</keyword>
<proteinExistence type="predicted"/>